<evidence type="ECO:0000313" key="2">
    <source>
        <dbReference type="Proteomes" id="UP000308600"/>
    </source>
</evidence>
<dbReference type="EMBL" id="ML208457">
    <property type="protein sequence ID" value="TFK64874.1"/>
    <property type="molecule type" value="Genomic_DNA"/>
</dbReference>
<reference evidence="1 2" key="1">
    <citation type="journal article" date="2019" name="Nat. Ecol. Evol.">
        <title>Megaphylogeny resolves global patterns of mushroom evolution.</title>
        <authorList>
            <person name="Varga T."/>
            <person name="Krizsan K."/>
            <person name="Foldi C."/>
            <person name="Dima B."/>
            <person name="Sanchez-Garcia M."/>
            <person name="Sanchez-Ramirez S."/>
            <person name="Szollosi G.J."/>
            <person name="Szarkandi J.G."/>
            <person name="Papp V."/>
            <person name="Albert L."/>
            <person name="Andreopoulos W."/>
            <person name="Angelini C."/>
            <person name="Antonin V."/>
            <person name="Barry K.W."/>
            <person name="Bougher N.L."/>
            <person name="Buchanan P."/>
            <person name="Buyck B."/>
            <person name="Bense V."/>
            <person name="Catcheside P."/>
            <person name="Chovatia M."/>
            <person name="Cooper J."/>
            <person name="Damon W."/>
            <person name="Desjardin D."/>
            <person name="Finy P."/>
            <person name="Geml J."/>
            <person name="Haridas S."/>
            <person name="Hughes K."/>
            <person name="Justo A."/>
            <person name="Karasinski D."/>
            <person name="Kautmanova I."/>
            <person name="Kiss B."/>
            <person name="Kocsube S."/>
            <person name="Kotiranta H."/>
            <person name="LaButti K.M."/>
            <person name="Lechner B.E."/>
            <person name="Liimatainen K."/>
            <person name="Lipzen A."/>
            <person name="Lukacs Z."/>
            <person name="Mihaltcheva S."/>
            <person name="Morgado L.N."/>
            <person name="Niskanen T."/>
            <person name="Noordeloos M.E."/>
            <person name="Ohm R.A."/>
            <person name="Ortiz-Santana B."/>
            <person name="Ovrebo C."/>
            <person name="Racz N."/>
            <person name="Riley R."/>
            <person name="Savchenko A."/>
            <person name="Shiryaev A."/>
            <person name="Soop K."/>
            <person name="Spirin V."/>
            <person name="Szebenyi C."/>
            <person name="Tomsovsky M."/>
            <person name="Tulloss R.E."/>
            <person name="Uehling J."/>
            <person name="Grigoriev I.V."/>
            <person name="Vagvolgyi C."/>
            <person name="Papp T."/>
            <person name="Martin F.M."/>
            <person name="Miettinen O."/>
            <person name="Hibbett D.S."/>
            <person name="Nagy L.G."/>
        </authorList>
    </citation>
    <scope>NUCLEOTIDE SEQUENCE [LARGE SCALE GENOMIC DNA]</scope>
    <source>
        <strain evidence="1 2">NL-1719</strain>
    </source>
</reference>
<proteinExistence type="predicted"/>
<dbReference type="Proteomes" id="UP000308600">
    <property type="component" value="Unassembled WGS sequence"/>
</dbReference>
<gene>
    <name evidence="1" type="ORF">BDN72DRAFT_222629</name>
</gene>
<accession>A0ACD3AHM6</accession>
<keyword evidence="2" id="KW-1185">Reference proteome</keyword>
<evidence type="ECO:0000313" key="1">
    <source>
        <dbReference type="EMBL" id="TFK64874.1"/>
    </source>
</evidence>
<name>A0ACD3AHM6_9AGAR</name>
<protein>
    <submittedName>
        <fullName evidence="1">Uncharacterized protein</fullName>
    </submittedName>
</protein>
<sequence>MAQRAPPHPILKQHFDSSAVAFTKIDEEIAILQESIRALHAFRNTFTPVYSLPPEVLSRIFSLVRHATSWDMSDKSSTSFKWPVLTSVSQHWRNVAIGSPDLWTHLSNSYPKHVFQEWLQRSKGTPLSIDLYRISPSFAEFITASLPRIRELTFKLSATSWNGLLHSLSFPVKTALVGFRREPVRTHQTPSHTVKSGQFRRL</sequence>
<organism evidence="1 2">
    <name type="scientific">Pluteus cervinus</name>
    <dbReference type="NCBI Taxonomy" id="181527"/>
    <lineage>
        <taxon>Eukaryota</taxon>
        <taxon>Fungi</taxon>
        <taxon>Dikarya</taxon>
        <taxon>Basidiomycota</taxon>
        <taxon>Agaricomycotina</taxon>
        <taxon>Agaricomycetes</taxon>
        <taxon>Agaricomycetidae</taxon>
        <taxon>Agaricales</taxon>
        <taxon>Pluteineae</taxon>
        <taxon>Pluteaceae</taxon>
        <taxon>Pluteus</taxon>
    </lineage>
</organism>